<gene>
    <name evidence="1" type="primary">OG_ABa0185B04.36</name>
    <name evidence="2" type="synonym">OG_ABa0048N23.1</name>
</gene>
<name>A0A1V1H997_9ORYZ</name>
<accession>A0A1V1H997</accession>
<dbReference type="AlphaFoldDB" id="A0A1V1H997"/>
<dbReference type="EMBL" id="AP011476">
    <property type="protein sequence ID" value="BAX25155.1"/>
    <property type="molecule type" value="Genomic_DNA"/>
</dbReference>
<proteinExistence type="predicted"/>
<evidence type="ECO:0000313" key="1">
    <source>
        <dbReference type="EMBL" id="BAX25154.1"/>
    </source>
</evidence>
<reference evidence="1" key="1">
    <citation type="submission" date="2009-05" db="EMBL/GenBank/DDBJ databases">
        <title>Oryza sativa Japonica Group genomic DNA, chromosome 6, BAC clone:KMK0024M20, cultivar:Khau Mac Kho.</title>
        <authorList>
            <person name="Matsumoto T."/>
            <person name="Wu J."/>
            <person name="Kanamori H."/>
        </authorList>
    </citation>
    <scope>NUCLEOTIDE SEQUENCE</scope>
    <source>
        <strain evidence="1">IRGC 102118</strain>
    </source>
</reference>
<sequence length="83" mass="8832">MEDSMQLFVDDAKAVLDVMKPEEAGPSSAAAANTLAMTKSLYPRVDIEVVGEGFADRMTPDQALALLNEVHGTAKTIAKDLPL</sequence>
<dbReference type="EMBL" id="AP011475">
    <property type="protein sequence ID" value="BAX25154.1"/>
    <property type="molecule type" value="Genomic_DNA"/>
</dbReference>
<evidence type="ECO:0000313" key="2">
    <source>
        <dbReference type="EMBL" id="BAX25155.1"/>
    </source>
</evidence>
<protein>
    <submittedName>
        <fullName evidence="1">Uncharacterized protein</fullName>
    </submittedName>
</protein>
<organism evidence="1">
    <name type="scientific">Oryza meyeriana var. granulata</name>
    <dbReference type="NCBI Taxonomy" id="110450"/>
    <lineage>
        <taxon>Eukaryota</taxon>
        <taxon>Viridiplantae</taxon>
        <taxon>Streptophyta</taxon>
        <taxon>Embryophyta</taxon>
        <taxon>Tracheophyta</taxon>
        <taxon>Spermatophyta</taxon>
        <taxon>Magnoliopsida</taxon>
        <taxon>Liliopsida</taxon>
        <taxon>Poales</taxon>
        <taxon>Poaceae</taxon>
        <taxon>BOP clade</taxon>
        <taxon>Oryzoideae</taxon>
        <taxon>Oryzeae</taxon>
        <taxon>Oryzinae</taxon>
        <taxon>Oryza</taxon>
        <taxon>Oryza meyeriana</taxon>
    </lineage>
</organism>